<gene>
    <name evidence="2" type="ORF">FAZ69_08325</name>
</gene>
<comment type="caution">
    <text evidence="2">The sequence shown here is derived from an EMBL/GenBank/DDBJ whole genome shotgun (WGS) entry which is preliminary data.</text>
</comment>
<name>A0A4U1IA16_9BURK</name>
<feature type="compositionally biased region" description="Polar residues" evidence="1">
    <location>
        <begin position="105"/>
        <end position="115"/>
    </location>
</feature>
<dbReference type="AlphaFoldDB" id="A0A4U1IA16"/>
<reference evidence="2 3" key="1">
    <citation type="submission" date="2019-04" db="EMBL/GenBank/DDBJ databases">
        <title>Trinickia sp. 7GSK02, isolated from subtropical forest soil.</title>
        <authorList>
            <person name="Gao Z.-H."/>
            <person name="Qiu L.-H."/>
        </authorList>
    </citation>
    <scope>NUCLEOTIDE SEQUENCE [LARGE SCALE GENOMIC DNA]</scope>
    <source>
        <strain evidence="2 3">7GSK02</strain>
    </source>
</reference>
<dbReference type="EMBL" id="SWJE01000004">
    <property type="protein sequence ID" value="TKC90346.1"/>
    <property type="molecule type" value="Genomic_DNA"/>
</dbReference>
<keyword evidence="3" id="KW-1185">Reference proteome</keyword>
<dbReference type="Proteomes" id="UP000305539">
    <property type="component" value="Unassembled WGS sequence"/>
</dbReference>
<evidence type="ECO:0000313" key="2">
    <source>
        <dbReference type="EMBL" id="TKC90346.1"/>
    </source>
</evidence>
<evidence type="ECO:0000313" key="3">
    <source>
        <dbReference type="Proteomes" id="UP000305539"/>
    </source>
</evidence>
<sequence>MQKTPGKPDIPTDQIDLFPFGDELVARMPQERVHEEVHQGIPALSAVADATVSLSNRLPNDARNALFFSAPGVDEGLREIAVEVALRRREEATVVQPDFDYLRGQQSATRQNYETGENDLWMPRPPRPGD</sequence>
<accession>A0A4U1IA16</accession>
<organism evidence="2 3">
    <name type="scientific">Trinickia terrae</name>
    <dbReference type="NCBI Taxonomy" id="2571161"/>
    <lineage>
        <taxon>Bacteria</taxon>
        <taxon>Pseudomonadati</taxon>
        <taxon>Pseudomonadota</taxon>
        <taxon>Betaproteobacteria</taxon>
        <taxon>Burkholderiales</taxon>
        <taxon>Burkholderiaceae</taxon>
        <taxon>Trinickia</taxon>
    </lineage>
</organism>
<feature type="region of interest" description="Disordered" evidence="1">
    <location>
        <begin position="105"/>
        <end position="130"/>
    </location>
</feature>
<proteinExistence type="predicted"/>
<evidence type="ECO:0000256" key="1">
    <source>
        <dbReference type="SAM" id="MobiDB-lite"/>
    </source>
</evidence>
<protein>
    <submittedName>
        <fullName evidence="2">Uncharacterized protein</fullName>
    </submittedName>
</protein>